<evidence type="ECO:0000313" key="3">
    <source>
        <dbReference type="EMBL" id="KAF3836939.1"/>
    </source>
</evidence>
<dbReference type="InterPro" id="IPR046347">
    <property type="entry name" value="bZIP_sf"/>
</dbReference>
<evidence type="ECO:0000259" key="2">
    <source>
        <dbReference type="PROSITE" id="PS50217"/>
    </source>
</evidence>
<keyword evidence="4" id="KW-1185">Reference proteome</keyword>
<organism evidence="3 4">
    <name type="scientific">Dissostichus mawsoni</name>
    <name type="common">Antarctic cod</name>
    <dbReference type="NCBI Taxonomy" id="36200"/>
    <lineage>
        <taxon>Eukaryota</taxon>
        <taxon>Metazoa</taxon>
        <taxon>Chordata</taxon>
        <taxon>Craniata</taxon>
        <taxon>Vertebrata</taxon>
        <taxon>Euteleostomi</taxon>
        <taxon>Actinopterygii</taxon>
        <taxon>Neopterygii</taxon>
        <taxon>Teleostei</taxon>
        <taxon>Neoteleostei</taxon>
        <taxon>Acanthomorphata</taxon>
        <taxon>Eupercaria</taxon>
        <taxon>Perciformes</taxon>
        <taxon>Notothenioidei</taxon>
        <taxon>Nototheniidae</taxon>
        <taxon>Dissostichus</taxon>
    </lineage>
</organism>
<dbReference type="SUPFAM" id="SSF57959">
    <property type="entry name" value="Leucine zipper domain"/>
    <property type="match status" value="1"/>
</dbReference>
<dbReference type="PROSITE" id="PS00036">
    <property type="entry name" value="BZIP_BASIC"/>
    <property type="match status" value="1"/>
</dbReference>
<dbReference type="Proteomes" id="UP000518266">
    <property type="component" value="Unassembled WGS sequence"/>
</dbReference>
<dbReference type="EMBL" id="JAAKFY010000023">
    <property type="protein sequence ID" value="KAF3836939.1"/>
    <property type="molecule type" value="Genomic_DNA"/>
</dbReference>
<feature type="region of interest" description="Disordered" evidence="1">
    <location>
        <begin position="363"/>
        <end position="386"/>
    </location>
</feature>
<dbReference type="InterPro" id="IPR000837">
    <property type="entry name" value="AP-1"/>
</dbReference>
<dbReference type="GO" id="GO:0000981">
    <property type="term" value="F:DNA-binding transcription factor activity, RNA polymerase II-specific"/>
    <property type="evidence" value="ECO:0007669"/>
    <property type="project" value="TreeGrafter"/>
</dbReference>
<dbReference type="AlphaFoldDB" id="A0A7J5XK08"/>
<dbReference type="GO" id="GO:0000978">
    <property type="term" value="F:RNA polymerase II cis-regulatory region sequence-specific DNA binding"/>
    <property type="evidence" value="ECO:0007669"/>
    <property type="project" value="TreeGrafter"/>
</dbReference>
<proteinExistence type="predicted"/>
<feature type="region of interest" description="Disordered" evidence="1">
    <location>
        <begin position="154"/>
        <end position="176"/>
    </location>
</feature>
<name>A0A7J5XK08_DISMA</name>
<evidence type="ECO:0000256" key="1">
    <source>
        <dbReference type="SAM" id="MobiDB-lite"/>
    </source>
</evidence>
<dbReference type="PANTHER" id="PTHR23351:SF51">
    <property type="entry name" value="BASIC LEUCINE ZIPPER TRANSCRIPTIONAL FACTOR ATF-LIKE"/>
    <property type="match status" value="1"/>
</dbReference>
<dbReference type="Gene3D" id="1.20.5.170">
    <property type="match status" value="1"/>
</dbReference>
<dbReference type="OrthoDB" id="295274at2759"/>
<feature type="compositionally biased region" description="Pro residues" evidence="1">
    <location>
        <begin position="370"/>
        <end position="382"/>
    </location>
</feature>
<protein>
    <recommendedName>
        <fullName evidence="2">BZIP domain-containing protein</fullName>
    </recommendedName>
</protein>
<gene>
    <name evidence="3" type="ORF">F7725_004403</name>
</gene>
<feature type="region of interest" description="Disordered" evidence="1">
    <location>
        <begin position="1"/>
        <end position="101"/>
    </location>
</feature>
<evidence type="ECO:0000313" key="4">
    <source>
        <dbReference type="Proteomes" id="UP000518266"/>
    </source>
</evidence>
<feature type="non-terminal residue" evidence="3">
    <location>
        <position position="411"/>
    </location>
</feature>
<dbReference type="InterPro" id="IPR004827">
    <property type="entry name" value="bZIP"/>
</dbReference>
<feature type="domain" description="BZIP" evidence="2">
    <location>
        <begin position="66"/>
        <end position="129"/>
    </location>
</feature>
<dbReference type="Pfam" id="PF00170">
    <property type="entry name" value="bZIP_1"/>
    <property type="match status" value="1"/>
</dbReference>
<feature type="compositionally biased region" description="Polar residues" evidence="1">
    <location>
        <begin position="46"/>
        <end position="59"/>
    </location>
</feature>
<comment type="caution">
    <text evidence="3">The sequence shown here is derived from an EMBL/GenBank/DDBJ whole genome shotgun (WGS) entry which is preliminary data.</text>
</comment>
<dbReference type="SMART" id="SM00338">
    <property type="entry name" value="BRLZ"/>
    <property type="match status" value="1"/>
</dbReference>
<reference evidence="3 4" key="1">
    <citation type="submission" date="2020-03" db="EMBL/GenBank/DDBJ databases">
        <title>Dissostichus mawsoni Genome sequencing and assembly.</title>
        <authorList>
            <person name="Park H."/>
        </authorList>
    </citation>
    <scope>NUCLEOTIDE SEQUENCE [LARGE SCALE GENOMIC DNA]</scope>
    <source>
        <strain evidence="3">DM0001</strain>
        <tissue evidence="3">Muscle</tissue>
    </source>
</reference>
<sequence>MVPNLMRFKAPLQSLNGSEDPGSLNPANRGKDMSPLFMETGYDLSSPGSVSADESNTPGSEREGVRGKRGRKTEKNRDSARKSRRKQTERADELHEELQSLERSNSALKKDIAALKKDLNLYTTALECHKPCFLKDSLSGSSTHLSVPPSAACESKQLSSSTPRPKTSTLASPSGSTTELFSSVSAPYAASFSAVPAPHSLFYDVPPSIIASRPPKNAPPVCTSLVFNPSSSLPAPTQTTFEQANIHKSLANASFSMNEFLMKQAPFLTPSSNVNSHLVAGKAVQGCPLNVHQLHTEQLSGNSTLPCSLLPHILQEPALKSLSEPPPASAFALKPRNSRQLTLNPASLLSRLTVPSPLYVPPTTSSSFDIPPPPPSLPPLGDPPRDFSLSELLEGNEWILNGTSHQCQGMP</sequence>
<dbReference type="CDD" id="cd14701">
    <property type="entry name" value="bZIP_BATF"/>
    <property type="match status" value="1"/>
</dbReference>
<feature type="compositionally biased region" description="Basic and acidic residues" evidence="1">
    <location>
        <begin position="73"/>
        <end position="100"/>
    </location>
</feature>
<dbReference type="GO" id="GO:0005634">
    <property type="term" value="C:nucleus"/>
    <property type="evidence" value="ECO:0007669"/>
    <property type="project" value="TreeGrafter"/>
</dbReference>
<dbReference type="PANTHER" id="PTHR23351">
    <property type="entry name" value="FOS TRANSCRIPTION FACTOR-RELATED"/>
    <property type="match status" value="1"/>
</dbReference>
<feature type="compositionally biased region" description="Polar residues" evidence="1">
    <location>
        <begin position="156"/>
        <end position="176"/>
    </location>
</feature>
<accession>A0A7J5XK08</accession>
<dbReference type="PROSITE" id="PS50217">
    <property type="entry name" value="BZIP"/>
    <property type="match status" value="1"/>
</dbReference>